<reference evidence="3" key="1">
    <citation type="journal article" date="2023" name="PhytoFront">
        <title>Draft Genome Resources of Seven Strains of Tilletia horrida, Causal Agent of Kernel Smut of Rice.</title>
        <authorList>
            <person name="Khanal S."/>
            <person name="Antony Babu S."/>
            <person name="Zhou X.G."/>
        </authorList>
    </citation>
    <scope>NUCLEOTIDE SEQUENCE</scope>
    <source>
        <strain evidence="3">TX6</strain>
    </source>
</reference>
<keyword evidence="4" id="KW-1185">Reference proteome</keyword>
<comment type="caution">
    <text evidence="3">The sequence shown here is derived from an EMBL/GenBank/DDBJ whole genome shotgun (WGS) entry which is preliminary data.</text>
</comment>
<protein>
    <recommendedName>
        <fullName evidence="5">J domain-containing protein</fullName>
    </recommendedName>
</protein>
<feature type="coiled-coil region" evidence="1">
    <location>
        <begin position="133"/>
        <end position="171"/>
    </location>
</feature>
<evidence type="ECO:0000313" key="3">
    <source>
        <dbReference type="EMBL" id="KAK0550350.1"/>
    </source>
</evidence>
<keyword evidence="1" id="KW-0175">Coiled coil</keyword>
<dbReference type="AlphaFoldDB" id="A0AAN6GQ17"/>
<name>A0AAN6GQ17_9BASI</name>
<feature type="compositionally biased region" description="Basic residues" evidence="2">
    <location>
        <begin position="220"/>
        <end position="245"/>
    </location>
</feature>
<evidence type="ECO:0000313" key="4">
    <source>
        <dbReference type="Proteomes" id="UP001176517"/>
    </source>
</evidence>
<evidence type="ECO:0000256" key="1">
    <source>
        <dbReference type="SAM" id="Coils"/>
    </source>
</evidence>
<dbReference type="EMBL" id="JAPDMZ010000094">
    <property type="protein sequence ID" value="KAK0550350.1"/>
    <property type="molecule type" value="Genomic_DNA"/>
</dbReference>
<evidence type="ECO:0008006" key="5">
    <source>
        <dbReference type="Google" id="ProtNLM"/>
    </source>
</evidence>
<accession>A0AAN6GQ17</accession>
<gene>
    <name evidence="3" type="ORF">OC846_003685</name>
</gene>
<feature type="region of interest" description="Disordered" evidence="2">
    <location>
        <begin position="214"/>
        <end position="245"/>
    </location>
</feature>
<evidence type="ECO:0000256" key="2">
    <source>
        <dbReference type="SAM" id="MobiDB-lite"/>
    </source>
</evidence>
<dbReference type="Proteomes" id="UP001176517">
    <property type="component" value="Unassembled WGS sequence"/>
</dbReference>
<proteinExistence type="predicted"/>
<sequence length="245" mass="28886">MPVFMPPPRSTGPFGTGSASRPKVYGPYRWLTVLGALEFKRSEVADLTFQKFKDARRKFLLRWHPDKHPAARVRVDAGIRVFNAAVMELFEKLDSDTKFNNAFKAHVQNPSKAFLHSLDQYVDNWSFWKMYVLRGDEQQARSWEKEKEDIERERRLRLQKEEADRKEAERKAKAQADFKLFKAKKRMERKAAFENKNAAWNNMSRGEQDALKALHQNMRNIRKKLRRRESHIHRKHSSSTGASKK</sequence>
<organism evidence="3 4">
    <name type="scientific">Tilletia horrida</name>
    <dbReference type="NCBI Taxonomy" id="155126"/>
    <lineage>
        <taxon>Eukaryota</taxon>
        <taxon>Fungi</taxon>
        <taxon>Dikarya</taxon>
        <taxon>Basidiomycota</taxon>
        <taxon>Ustilaginomycotina</taxon>
        <taxon>Exobasidiomycetes</taxon>
        <taxon>Tilletiales</taxon>
        <taxon>Tilletiaceae</taxon>
        <taxon>Tilletia</taxon>
    </lineage>
</organism>